<dbReference type="PANTHER" id="PTHR23416:SF23">
    <property type="entry name" value="ACETYLTRANSFERASE C18B11.09C-RELATED"/>
    <property type="match status" value="1"/>
</dbReference>
<feature type="transmembrane region" description="Helical" evidence="3">
    <location>
        <begin position="38"/>
        <end position="55"/>
    </location>
</feature>
<organism evidence="4">
    <name type="scientific">uncultured Sulfurovum sp</name>
    <dbReference type="NCBI Taxonomy" id="269237"/>
    <lineage>
        <taxon>Bacteria</taxon>
        <taxon>Pseudomonadati</taxon>
        <taxon>Campylobacterota</taxon>
        <taxon>Epsilonproteobacteria</taxon>
        <taxon>Campylobacterales</taxon>
        <taxon>Sulfurovaceae</taxon>
        <taxon>Sulfurovum</taxon>
        <taxon>environmental samples</taxon>
    </lineage>
</organism>
<evidence type="ECO:0000256" key="3">
    <source>
        <dbReference type="SAM" id="Phobius"/>
    </source>
</evidence>
<evidence type="ECO:0008006" key="5">
    <source>
        <dbReference type="Google" id="ProtNLM"/>
    </source>
</evidence>
<dbReference type="SUPFAM" id="SSF51161">
    <property type="entry name" value="Trimeric LpxA-like enzymes"/>
    <property type="match status" value="1"/>
</dbReference>
<gene>
    <name evidence="4" type="ORF">HELGO_WM1674</name>
</gene>
<reference evidence="4" key="1">
    <citation type="submission" date="2020-01" db="EMBL/GenBank/DDBJ databases">
        <authorList>
            <person name="Meier V. D."/>
            <person name="Meier V D."/>
        </authorList>
    </citation>
    <scope>NUCLEOTIDE SEQUENCE</scope>
    <source>
        <strain evidence="4">HLG_WM_MAG_01</strain>
    </source>
</reference>
<evidence type="ECO:0000256" key="1">
    <source>
        <dbReference type="ARBA" id="ARBA00007274"/>
    </source>
</evidence>
<dbReference type="CDD" id="cd04647">
    <property type="entry name" value="LbH_MAT_like"/>
    <property type="match status" value="1"/>
</dbReference>
<sequence>MKMIIAKFIRTLYKIVMTLLAMIVVVLLILLSKLSDERGYYNLALALAYVPFFFGEKLRYYFYKYTLAQCGSKVIFKFGACCMYRDIELHDNITVGLFTMIGKCTIKDHVLLGSHVNITSGNQQHTIRVNEGDVIFTDGRRERVEIGQNVWVGNNAVILKSIAKNCVVGAGSVLTRLTEKNGIYVGNPAQRLKDIDAFQ</sequence>
<accession>A0A6S6U1Y5</accession>
<proteinExistence type="inferred from homology"/>
<evidence type="ECO:0000256" key="2">
    <source>
        <dbReference type="ARBA" id="ARBA00022679"/>
    </source>
</evidence>
<evidence type="ECO:0000313" key="4">
    <source>
        <dbReference type="EMBL" id="CAA6826932.1"/>
    </source>
</evidence>
<dbReference type="GO" id="GO:0008374">
    <property type="term" value="F:O-acyltransferase activity"/>
    <property type="evidence" value="ECO:0007669"/>
    <property type="project" value="TreeGrafter"/>
</dbReference>
<dbReference type="InterPro" id="IPR051159">
    <property type="entry name" value="Hexapeptide_acetyltransf"/>
</dbReference>
<keyword evidence="2" id="KW-0808">Transferase</keyword>
<keyword evidence="3" id="KW-0472">Membrane</keyword>
<keyword evidence="3" id="KW-0812">Transmembrane</keyword>
<comment type="similarity">
    <text evidence="1">Belongs to the transferase hexapeptide repeat family.</text>
</comment>
<dbReference type="AlphaFoldDB" id="A0A6S6U1Y5"/>
<dbReference type="PANTHER" id="PTHR23416">
    <property type="entry name" value="SIALIC ACID SYNTHASE-RELATED"/>
    <property type="match status" value="1"/>
</dbReference>
<keyword evidence="3" id="KW-1133">Transmembrane helix</keyword>
<dbReference type="EMBL" id="CACVAS010000147">
    <property type="protein sequence ID" value="CAA6826932.1"/>
    <property type="molecule type" value="Genomic_DNA"/>
</dbReference>
<protein>
    <recommendedName>
        <fullName evidence="5">Acyltransferase</fullName>
    </recommendedName>
</protein>
<dbReference type="InterPro" id="IPR011004">
    <property type="entry name" value="Trimer_LpxA-like_sf"/>
</dbReference>
<feature type="transmembrane region" description="Helical" evidence="3">
    <location>
        <begin position="12"/>
        <end position="32"/>
    </location>
</feature>
<name>A0A6S6U1Y5_9BACT</name>
<dbReference type="Gene3D" id="2.160.10.10">
    <property type="entry name" value="Hexapeptide repeat proteins"/>
    <property type="match status" value="1"/>
</dbReference>